<dbReference type="Proteomes" id="UP000606991">
    <property type="component" value="Unassembled WGS sequence"/>
</dbReference>
<dbReference type="AlphaFoldDB" id="A0A2W6AFM4"/>
<comment type="caution">
    <text evidence="3">The sequence shown here is derived from an EMBL/GenBank/DDBJ whole genome shotgun (WGS) entry which is preliminary data.</text>
</comment>
<evidence type="ECO:0000313" key="4">
    <source>
        <dbReference type="Proteomes" id="UP000248724"/>
    </source>
</evidence>
<keyword evidence="1" id="KW-1133">Transmembrane helix</keyword>
<reference evidence="3 4" key="1">
    <citation type="journal article" date="2017" name="Nature">
        <title>Atmospheric trace gases support primary production in Antarctic desert surface soil.</title>
        <authorList>
            <person name="Ji M."/>
            <person name="Greening C."/>
            <person name="Vanwonterghem I."/>
            <person name="Carere C.R."/>
            <person name="Bay S.K."/>
            <person name="Steen J.A."/>
            <person name="Montgomery K."/>
            <person name="Lines T."/>
            <person name="Beardall J."/>
            <person name="van Dorst J."/>
            <person name="Snape I."/>
            <person name="Stott M.B."/>
            <person name="Hugenholtz P."/>
            <person name="Ferrari B.C."/>
        </authorList>
    </citation>
    <scope>NUCLEOTIDE SEQUENCE [LARGE SCALE GENOMIC DNA]</scope>
    <source>
        <strain evidence="3">RRmetagenome_bin12</strain>
    </source>
</reference>
<keyword evidence="1" id="KW-0472">Membrane</keyword>
<gene>
    <name evidence="3" type="ORF">DLM65_04180</name>
    <name evidence="2" type="ORF">JF886_12020</name>
</gene>
<accession>A0A2W6AFM4</accession>
<reference evidence="2 5" key="3">
    <citation type="submission" date="2020-10" db="EMBL/GenBank/DDBJ databases">
        <title>Ca. Dormibacterota MAGs.</title>
        <authorList>
            <person name="Montgomery K."/>
        </authorList>
    </citation>
    <scope>NUCLEOTIDE SEQUENCE [LARGE SCALE GENOMIC DNA]</scope>
    <source>
        <strain evidence="2">SC8812_S17_18</strain>
    </source>
</reference>
<dbReference type="Pfam" id="PF11755">
    <property type="entry name" value="DUF3311"/>
    <property type="match status" value="1"/>
</dbReference>
<dbReference type="Proteomes" id="UP000248724">
    <property type="component" value="Unassembled WGS sequence"/>
</dbReference>
<protein>
    <submittedName>
        <fullName evidence="2">DUF3311 domain-containing protein</fullName>
    </submittedName>
</protein>
<dbReference type="RefSeq" id="WP_337312783.1">
    <property type="nucleotide sequence ID" value="NZ_JAEKNS010000124.1"/>
</dbReference>
<reference evidence="3" key="2">
    <citation type="submission" date="2018-05" db="EMBL/GenBank/DDBJ databases">
        <authorList>
            <person name="Ferrari B."/>
        </authorList>
    </citation>
    <scope>NUCLEOTIDE SEQUENCE</scope>
    <source>
        <strain evidence="3">RRmetagenome_bin12</strain>
    </source>
</reference>
<evidence type="ECO:0000313" key="5">
    <source>
        <dbReference type="Proteomes" id="UP000606991"/>
    </source>
</evidence>
<feature type="transmembrane region" description="Helical" evidence="1">
    <location>
        <begin position="44"/>
        <end position="65"/>
    </location>
</feature>
<evidence type="ECO:0000313" key="3">
    <source>
        <dbReference type="EMBL" id="PZR82274.1"/>
    </source>
</evidence>
<dbReference type="InterPro" id="IPR021741">
    <property type="entry name" value="DUF3311"/>
</dbReference>
<proteinExistence type="predicted"/>
<dbReference type="EMBL" id="QHBU01000077">
    <property type="protein sequence ID" value="PZR82274.1"/>
    <property type="molecule type" value="Genomic_DNA"/>
</dbReference>
<name>A0A2W6AFM4_9BACT</name>
<dbReference type="EMBL" id="JAEKNS010000124">
    <property type="protein sequence ID" value="MBJ7595562.1"/>
    <property type="molecule type" value="Genomic_DNA"/>
</dbReference>
<keyword evidence="1" id="KW-0812">Transmembrane</keyword>
<organism evidence="3 4">
    <name type="scientific">Candidatus Aeolococcus gillhamiae</name>
    <dbReference type="NCBI Taxonomy" id="3127015"/>
    <lineage>
        <taxon>Bacteria</taxon>
        <taxon>Bacillati</taxon>
        <taxon>Candidatus Dormiibacterota</taxon>
        <taxon>Candidatus Dormibacteria</taxon>
        <taxon>Candidatus Aeolococcales</taxon>
        <taxon>Candidatus Aeolococcaceae</taxon>
        <taxon>Candidatus Aeolococcus</taxon>
    </lineage>
</organism>
<accession>A0A934K1I1</accession>
<evidence type="ECO:0000313" key="2">
    <source>
        <dbReference type="EMBL" id="MBJ7595562.1"/>
    </source>
</evidence>
<evidence type="ECO:0000256" key="1">
    <source>
        <dbReference type="SAM" id="Phobius"/>
    </source>
</evidence>
<sequence length="72" mass="8152">MARSPQTNRRGSWARILLLVPFVALLFPTLYAHADPRFAGIPFFIWYQFLWVILGVGITGVVYALNRRGDGS</sequence>